<evidence type="ECO:0000256" key="2">
    <source>
        <dbReference type="ARBA" id="ARBA00022771"/>
    </source>
</evidence>
<feature type="compositionally biased region" description="Polar residues" evidence="5">
    <location>
        <begin position="222"/>
        <end position="238"/>
    </location>
</feature>
<comment type="caution">
    <text evidence="7">The sequence shown here is derived from an EMBL/GenBank/DDBJ whole genome shotgun (WGS) entry which is preliminary data.</text>
</comment>
<dbReference type="FunFam" id="3.30.160.60:FF:000065">
    <property type="entry name" value="B-cell CLL/lymphoma 6, member B"/>
    <property type="match status" value="1"/>
</dbReference>
<keyword evidence="2 4" id="KW-0863">Zinc-finger</keyword>
<dbReference type="EMBL" id="JTDF01002051">
    <property type="protein sequence ID" value="KAF8569235.1"/>
    <property type="molecule type" value="Genomic_DNA"/>
</dbReference>
<dbReference type="GO" id="GO:0005737">
    <property type="term" value="C:cytoplasm"/>
    <property type="evidence" value="ECO:0007669"/>
    <property type="project" value="TreeGrafter"/>
</dbReference>
<dbReference type="InterPro" id="IPR013087">
    <property type="entry name" value="Znf_C2H2_type"/>
</dbReference>
<gene>
    <name evidence="7" type="ORF">P879_06152</name>
</gene>
<evidence type="ECO:0000313" key="7">
    <source>
        <dbReference type="EMBL" id="KAF8569235.1"/>
    </source>
</evidence>
<dbReference type="Proteomes" id="UP000699462">
    <property type="component" value="Unassembled WGS sequence"/>
</dbReference>
<dbReference type="PROSITE" id="PS50157">
    <property type="entry name" value="ZINC_FINGER_C2H2_2"/>
    <property type="match status" value="3"/>
</dbReference>
<keyword evidence="8" id="KW-1185">Reference proteome</keyword>
<sequence length="524" mass="57714">MHVRTHTHWRIVHASRCTNLARCRVPSGLFDNYAQEHVNASDPTIPLYCRVVLLVLSLSSMTSLTKSESQDPINGSLCESIQSSILSISKTANREPTAEEERLSRVLLERVLPPFTKSIKIQALVVYQADQGKMKCLLVNRKFDKSSTVYSSHTSDEYISGGLEPNDCLSDSGFVENAISSSLIDNSSKRTELDGTIDQSETCQLGSCRKRKLYRPCKIPQNGVSESESSLSPILNNKSPSPPTPSFTPSCFSHSTAITCTTADVVPLNHNAVSDAVLLPVSAVTLMPRLSLFSLPVTVLSALPRPILPRMGIEKPVTTATVFSVPVTTQIFQSAPTQPTVGDVKSTTLASAVESAENSLNRRFGKSFVCNQCHKDFASLNLLCAHTFSVHRGFRCTICRAQFTQRSNLQRHSLRHVGFKPFVCKVCDKAYYRKDHLVRHIEVSHPGRDPRVSLTVKLTSAECLDYLEKLQQNTTEAKQAQLLHQAPAVSESVNPEFNYGLDSNPESLVHNFPPPVESTSVSES</sequence>
<accession>A0A8T0DMR5</accession>
<dbReference type="PANTHER" id="PTHR16515:SF59">
    <property type="entry name" value="PR DOMAIN ZINC FINGER PROTEIN 1"/>
    <property type="match status" value="1"/>
</dbReference>
<reference evidence="7 8" key="1">
    <citation type="submission" date="2019-07" db="EMBL/GenBank/DDBJ databases">
        <title>Annotation for the trematode Paragonimus westermani.</title>
        <authorList>
            <person name="Choi Y.-J."/>
        </authorList>
    </citation>
    <scope>NUCLEOTIDE SEQUENCE [LARGE SCALE GENOMIC DNA]</scope>
    <source>
        <strain evidence="7">180907_Pwestermani</strain>
    </source>
</reference>
<evidence type="ECO:0000256" key="3">
    <source>
        <dbReference type="ARBA" id="ARBA00022833"/>
    </source>
</evidence>
<feature type="domain" description="C2H2-type" evidence="6">
    <location>
        <begin position="422"/>
        <end position="450"/>
    </location>
</feature>
<dbReference type="Pfam" id="PF00096">
    <property type="entry name" value="zf-C2H2"/>
    <property type="match status" value="2"/>
</dbReference>
<dbReference type="GO" id="GO:0000978">
    <property type="term" value="F:RNA polymerase II cis-regulatory region sequence-specific DNA binding"/>
    <property type="evidence" value="ECO:0007669"/>
    <property type="project" value="TreeGrafter"/>
</dbReference>
<proteinExistence type="predicted"/>
<dbReference type="InterPro" id="IPR050331">
    <property type="entry name" value="Zinc_finger"/>
</dbReference>
<dbReference type="GO" id="GO:0045165">
    <property type="term" value="P:cell fate commitment"/>
    <property type="evidence" value="ECO:0007669"/>
    <property type="project" value="TreeGrafter"/>
</dbReference>
<dbReference type="PANTHER" id="PTHR16515">
    <property type="entry name" value="PR DOMAIN ZINC FINGER PROTEIN"/>
    <property type="match status" value="1"/>
</dbReference>
<organism evidence="7 8">
    <name type="scientific">Paragonimus westermani</name>
    <dbReference type="NCBI Taxonomy" id="34504"/>
    <lineage>
        <taxon>Eukaryota</taxon>
        <taxon>Metazoa</taxon>
        <taxon>Spiralia</taxon>
        <taxon>Lophotrochozoa</taxon>
        <taxon>Platyhelminthes</taxon>
        <taxon>Trematoda</taxon>
        <taxon>Digenea</taxon>
        <taxon>Plagiorchiida</taxon>
        <taxon>Troglotremata</taxon>
        <taxon>Troglotrematidae</taxon>
        <taxon>Paragonimus</taxon>
    </lineage>
</organism>
<name>A0A8T0DMR5_9TREM</name>
<dbReference type="SMART" id="SM00355">
    <property type="entry name" value="ZnF_C2H2"/>
    <property type="match status" value="3"/>
</dbReference>
<feature type="domain" description="C2H2-type" evidence="6">
    <location>
        <begin position="394"/>
        <end position="421"/>
    </location>
</feature>
<evidence type="ECO:0000256" key="4">
    <source>
        <dbReference type="PROSITE-ProRule" id="PRU00042"/>
    </source>
</evidence>
<evidence type="ECO:0000259" key="6">
    <source>
        <dbReference type="PROSITE" id="PS50157"/>
    </source>
</evidence>
<dbReference type="SUPFAM" id="SSF57667">
    <property type="entry name" value="beta-beta-alpha zinc fingers"/>
    <property type="match status" value="1"/>
</dbReference>
<keyword evidence="1" id="KW-0479">Metal-binding</keyword>
<dbReference type="PROSITE" id="PS00028">
    <property type="entry name" value="ZINC_FINGER_C2H2_1"/>
    <property type="match status" value="3"/>
</dbReference>
<dbReference type="Gene3D" id="3.30.160.60">
    <property type="entry name" value="Classic Zinc Finger"/>
    <property type="match status" value="2"/>
</dbReference>
<dbReference type="GO" id="GO:0003700">
    <property type="term" value="F:DNA-binding transcription factor activity"/>
    <property type="evidence" value="ECO:0007669"/>
    <property type="project" value="TreeGrafter"/>
</dbReference>
<evidence type="ECO:0000256" key="1">
    <source>
        <dbReference type="ARBA" id="ARBA00022723"/>
    </source>
</evidence>
<feature type="domain" description="C2H2-type" evidence="6">
    <location>
        <begin position="368"/>
        <end position="396"/>
    </location>
</feature>
<evidence type="ECO:0000256" key="5">
    <source>
        <dbReference type="SAM" id="MobiDB-lite"/>
    </source>
</evidence>
<dbReference type="GO" id="GO:0005634">
    <property type="term" value="C:nucleus"/>
    <property type="evidence" value="ECO:0007669"/>
    <property type="project" value="TreeGrafter"/>
</dbReference>
<feature type="region of interest" description="Disordered" evidence="5">
    <location>
        <begin position="222"/>
        <end position="247"/>
    </location>
</feature>
<keyword evidence="3" id="KW-0862">Zinc</keyword>
<dbReference type="AlphaFoldDB" id="A0A8T0DMR5"/>
<dbReference type="InterPro" id="IPR036236">
    <property type="entry name" value="Znf_C2H2_sf"/>
</dbReference>
<feature type="region of interest" description="Disordered" evidence="5">
    <location>
        <begin position="504"/>
        <end position="524"/>
    </location>
</feature>
<dbReference type="GO" id="GO:0006357">
    <property type="term" value="P:regulation of transcription by RNA polymerase II"/>
    <property type="evidence" value="ECO:0007669"/>
    <property type="project" value="TreeGrafter"/>
</dbReference>
<dbReference type="OrthoDB" id="6077919at2759"/>
<protein>
    <submittedName>
        <fullName evidence="7">Zinc finger protein</fullName>
    </submittedName>
</protein>
<dbReference type="GO" id="GO:0008270">
    <property type="term" value="F:zinc ion binding"/>
    <property type="evidence" value="ECO:0007669"/>
    <property type="project" value="UniProtKB-KW"/>
</dbReference>
<evidence type="ECO:0000313" key="8">
    <source>
        <dbReference type="Proteomes" id="UP000699462"/>
    </source>
</evidence>